<evidence type="ECO:0000313" key="8">
    <source>
        <dbReference type="EMBL" id="USS42895.1"/>
    </source>
</evidence>
<keyword evidence="6" id="KW-0812">Transmembrane</keyword>
<reference evidence="7 9" key="1">
    <citation type="submission" date="2020-12" db="EMBL/GenBank/DDBJ databases">
        <title>FDA dAtabase for Regulatory Grade micrObial Sequences (FDA-ARGOS): Supporting development and validation of Infectious Disease Dx tests.</title>
        <authorList>
            <person name="Minogue T."/>
            <person name="Wolcott M."/>
            <person name="Wasieloski L."/>
            <person name="Aguilar W."/>
            <person name="Moore D."/>
            <person name="Jaissle J."/>
            <person name="Tallon L."/>
            <person name="Sadzewicz L."/>
            <person name="Zhao X."/>
            <person name="Boylan J."/>
            <person name="Ott S."/>
            <person name="Bowen H."/>
            <person name="Vavikolanu K."/>
            <person name="Mehta A."/>
            <person name="Aluvathingal J."/>
            <person name="Nadendla S."/>
            <person name="Yan Y."/>
            <person name="Sichtig H."/>
        </authorList>
    </citation>
    <scope>NUCLEOTIDE SEQUENCE [LARGE SCALE GENOMIC DNA]</scope>
    <source>
        <strain evidence="7 9">FDAARGOS_949</strain>
    </source>
</reference>
<dbReference type="SUPFAM" id="SSF53448">
    <property type="entry name" value="Nucleotide-diphospho-sugar transferases"/>
    <property type="match status" value="1"/>
</dbReference>
<dbReference type="PANTHER" id="PTHR43646:SF2">
    <property type="entry name" value="GLYCOSYLTRANSFERASE 2-LIKE DOMAIN-CONTAINING PROTEIN"/>
    <property type="match status" value="1"/>
</dbReference>
<keyword evidence="10" id="KW-1185">Reference proteome</keyword>
<dbReference type="GO" id="GO:0005886">
    <property type="term" value="C:plasma membrane"/>
    <property type="evidence" value="ECO:0007669"/>
    <property type="project" value="UniProtKB-SubCell"/>
</dbReference>
<evidence type="ECO:0000256" key="2">
    <source>
        <dbReference type="ARBA" id="ARBA00022475"/>
    </source>
</evidence>
<comment type="subcellular location">
    <subcellularLocation>
        <location evidence="1">Cell membrane</location>
    </subcellularLocation>
</comment>
<protein>
    <submittedName>
        <fullName evidence="7">Glycosyltransferase family 2 protein</fullName>
    </submittedName>
</protein>
<evidence type="ECO:0000256" key="6">
    <source>
        <dbReference type="SAM" id="Phobius"/>
    </source>
</evidence>
<dbReference type="RefSeq" id="WP_015878233.1">
    <property type="nucleotide sequence ID" value="NZ_CP021075.1"/>
</dbReference>
<dbReference type="Proteomes" id="UP000594892">
    <property type="component" value="Chromosome 1"/>
</dbReference>
<dbReference type="EMBL" id="CP099583">
    <property type="protein sequence ID" value="USS42895.1"/>
    <property type="molecule type" value="Genomic_DNA"/>
</dbReference>
<dbReference type="GeneID" id="45693729"/>
<dbReference type="GO" id="GO:0016757">
    <property type="term" value="F:glycosyltransferase activity"/>
    <property type="evidence" value="ECO:0007669"/>
    <property type="project" value="UniProtKB-KW"/>
</dbReference>
<sequence>MNPHQVTVVVTGPDRDGTLSRCLRSVRAADWQALPVELLYATDHPHGADAMRAAHHGARVVAVEPGAPAGPAVTRAALRNAGWRASGADTVLFLGADTQLDRAFPKRALARLDAAGCAAVRGQCRQALPHQSPYAAVVDLDGLMPSGDALDRVGDALFRRAALEEVGGFDANLADGEAADLCRRLIARRWWVDEPAIPMTRHDDVLTGFRDYWRRAVQIGQAYAAADACCGGRAAFPHGYAPQRNRAFGSALGVAALLLAVTLALAPAAVWGLAALLGAALLHSAWRARPSAGDWRLATLYALHAQLQQLPILYGQLAYRRRHAAATRPRRAPRHLPGEVR</sequence>
<dbReference type="AlphaFoldDB" id="A0AAP9Y407"/>
<evidence type="ECO:0000256" key="3">
    <source>
        <dbReference type="ARBA" id="ARBA00022676"/>
    </source>
</evidence>
<dbReference type="PANTHER" id="PTHR43646">
    <property type="entry name" value="GLYCOSYLTRANSFERASE"/>
    <property type="match status" value="1"/>
</dbReference>
<feature type="transmembrane region" description="Helical" evidence="6">
    <location>
        <begin position="252"/>
        <end position="282"/>
    </location>
</feature>
<proteinExistence type="predicted"/>
<evidence type="ECO:0000256" key="5">
    <source>
        <dbReference type="ARBA" id="ARBA00023136"/>
    </source>
</evidence>
<evidence type="ECO:0000313" key="10">
    <source>
        <dbReference type="Proteomes" id="UP001056386"/>
    </source>
</evidence>
<name>A0AAP9Y407_BURGL</name>
<dbReference type="EMBL" id="CP065600">
    <property type="protein sequence ID" value="QPQ91065.1"/>
    <property type="molecule type" value="Genomic_DNA"/>
</dbReference>
<dbReference type="InterPro" id="IPR029044">
    <property type="entry name" value="Nucleotide-diphossugar_trans"/>
</dbReference>
<keyword evidence="5 6" id="KW-0472">Membrane</keyword>
<evidence type="ECO:0000256" key="4">
    <source>
        <dbReference type="ARBA" id="ARBA00022679"/>
    </source>
</evidence>
<accession>A0AAP9Y407</accession>
<keyword evidence="3" id="KW-0328">Glycosyltransferase</keyword>
<dbReference type="Gene3D" id="3.90.550.10">
    <property type="entry name" value="Spore Coat Polysaccharide Biosynthesis Protein SpsA, Chain A"/>
    <property type="match status" value="1"/>
</dbReference>
<evidence type="ECO:0000313" key="7">
    <source>
        <dbReference type="EMBL" id="QPQ91065.1"/>
    </source>
</evidence>
<keyword evidence="2" id="KW-1003">Cell membrane</keyword>
<organism evidence="7 9">
    <name type="scientific">Burkholderia glumae</name>
    <name type="common">Pseudomonas glumae</name>
    <dbReference type="NCBI Taxonomy" id="337"/>
    <lineage>
        <taxon>Bacteria</taxon>
        <taxon>Pseudomonadati</taxon>
        <taxon>Pseudomonadota</taxon>
        <taxon>Betaproteobacteria</taxon>
        <taxon>Burkholderiales</taxon>
        <taxon>Burkholderiaceae</taxon>
        <taxon>Burkholderia</taxon>
    </lineage>
</organism>
<evidence type="ECO:0000256" key="1">
    <source>
        <dbReference type="ARBA" id="ARBA00004236"/>
    </source>
</evidence>
<reference evidence="8" key="2">
    <citation type="submission" date="2022-06" db="EMBL/GenBank/DDBJ databases">
        <title>Draft genome sequence of Burkholderia glumae strain GR20004 isolated from rice panicle showing bacterial panicle blight.</title>
        <authorList>
            <person name="Choi S.Y."/>
            <person name="Lee Y.H."/>
        </authorList>
    </citation>
    <scope>NUCLEOTIDE SEQUENCE</scope>
    <source>
        <strain evidence="8">GR20004</strain>
    </source>
</reference>
<evidence type="ECO:0000313" key="9">
    <source>
        <dbReference type="Proteomes" id="UP000594892"/>
    </source>
</evidence>
<dbReference type="Proteomes" id="UP001056386">
    <property type="component" value="Chromosome 2"/>
</dbReference>
<keyword evidence="4" id="KW-0808">Transferase</keyword>
<keyword evidence="6" id="KW-1133">Transmembrane helix</keyword>
<gene>
    <name evidence="7" type="ORF">I6H06_04890</name>
    <name evidence="8" type="ORF">NFI99_12015</name>
</gene>